<reference evidence="1" key="1">
    <citation type="submission" date="2018-05" db="EMBL/GenBank/DDBJ databases">
        <authorList>
            <person name="Lanie J.A."/>
            <person name="Ng W.-L."/>
            <person name="Kazmierczak K.M."/>
            <person name="Andrzejewski T.M."/>
            <person name="Davidsen T.M."/>
            <person name="Wayne K.J."/>
            <person name="Tettelin H."/>
            <person name="Glass J.I."/>
            <person name="Rusch D."/>
            <person name="Podicherti R."/>
            <person name="Tsui H.-C.T."/>
            <person name="Winkler M.E."/>
        </authorList>
    </citation>
    <scope>NUCLEOTIDE SEQUENCE</scope>
</reference>
<evidence type="ECO:0000313" key="1">
    <source>
        <dbReference type="EMBL" id="SVB42341.1"/>
    </source>
</evidence>
<feature type="non-terminal residue" evidence="1">
    <location>
        <position position="37"/>
    </location>
</feature>
<proteinExistence type="predicted"/>
<name>A0A382DX94_9ZZZZ</name>
<gene>
    <name evidence="1" type="ORF">METZ01_LOCUS195195</name>
</gene>
<organism evidence="1">
    <name type="scientific">marine metagenome</name>
    <dbReference type="NCBI Taxonomy" id="408172"/>
    <lineage>
        <taxon>unclassified sequences</taxon>
        <taxon>metagenomes</taxon>
        <taxon>ecological metagenomes</taxon>
    </lineage>
</organism>
<dbReference type="EMBL" id="UINC01041282">
    <property type="protein sequence ID" value="SVB42341.1"/>
    <property type="molecule type" value="Genomic_DNA"/>
</dbReference>
<protein>
    <submittedName>
        <fullName evidence="1">Uncharacterized protein</fullName>
    </submittedName>
</protein>
<feature type="non-terminal residue" evidence="1">
    <location>
        <position position="1"/>
    </location>
</feature>
<sequence length="37" mass="4059">VFLPNKLKALSAVYVLFGSGNFDGHFAFSVADFLRLP</sequence>
<dbReference type="AlphaFoldDB" id="A0A382DX94"/>
<accession>A0A382DX94</accession>